<evidence type="ECO:0000256" key="6">
    <source>
        <dbReference type="ARBA" id="ARBA00022525"/>
    </source>
</evidence>
<dbReference type="InterPro" id="IPR036962">
    <property type="entry name" value="Glyco_hydro_3_N_sf"/>
</dbReference>
<evidence type="ECO:0000256" key="8">
    <source>
        <dbReference type="ARBA" id="ARBA00022801"/>
    </source>
</evidence>
<comment type="similarity">
    <text evidence="4">Belongs to the glycosyl hydrolase 3 family.</text>
</comment>
<gene>
    <name evidence="16" type="ORF">K469DRAFT_723158</name>
</gene>
<dbReference type="Gene3D" id="2.60.40.10">
    <property type="entry name" value="Immunoglobulins"/>
    <property type="match status" value="1"/>
</dbReference>
<dbReference type="SMART" id="SM01217">
    <property type="entry name" value="Fn3_like"/>
    <property type="match status" value="1"/>
</dbReference>
<keyword evidence="6" id="KW-0964">Secreted</keyword>
<dbReference type="InterPro" id="IPR013783">
    <property type="entry name" value="Ig-like_fold"/>
</dbReference>
<keyword evidence="7 14" id="KW-0732">Signal</keyword>
<dbReference type="Proteomes" id="UP000800200">
    <property type="component" value="Unassembled WGS sequence"/>
</dbReference>
<feature type="chain" id="PRO_5025413024" description="beta-glucosidase" evidence="14">
    <location>
        <begin position="18"/>
        <end position="773"/>
    </location>
</feature>
<evidence type="ECO:0000256" key="7">
    <source>
        <dbReference type="ARBA" id="ARBA00022729"/>
    </source>
</evidence>
<evidence type="ECO:0000256" key="14">
    <source>
        <dbReference type="SAM" id="SignalP"/>
    </source>
</evidence>
<dbReference type="Pfam" id="PF14310">
    <property type="entry name" value="Fn3-like"/>
    <property type="match status" value="1"/>
</dbReference>
<dbReference type="InterPro" id="IPR001764">
    <property type="entry name" value="Glyco_hydro_3_N"/>
</dbReference>
<dbReference type="InterPro" id="IPR002772">
    <property type="entry name" value="Glyco_hydro_3_C"/>
</dbReference>
<dbReference type="AlphaFoldDB" id="A0A6A6DBE3"/>
<dbReference type="PANTHER" id="PTHR42715:SF5">
    <property type="entry name" value="BETA-GLUCOSIDASE M-RELATED"/>
    <property type="match status" value="1"/>
</dbReference>
<dbReference type="FunFam" id="3.20.20.300:FF:000002">
    <property type="entry name" value="Probable beta-glucosidase"/>
    <property type="match status" value="1"/>
</dbReference>
<dbReference type="PRINTS" id="PR00133">
    <property type="entry name" value="GLHYDRLASE3"/>
</dbReference>
<evidence type="ECO:0000256" key="9">
    <source>
        <dbReference type="ARBA" id="ARBA00023001"/>
    </source>
</evidence>
<keyword evidence="11" id="KW-0119">Carbohydrate metabolism</keyword>
<dbReference type="Pfam" id="PF01915">
    <property type="entry name" value="Glyco_hydro_3_C"/>
    <property type="match status" value="1"/>
</dbReference>
<comment type="subcellular location">
    <subcellularLocation>
        <location evidence="2">Secreted</location>
    </subcellularLocation>
</comment>
<evidence type="ECO:0000256" key="12">
    <source>
        <dbReference type="ARBA" id="ARBA00023295"/>
    </source>
</evidence>
<dbReference type="InterPro" id="IPR017853">
    <property type="entry name" value="GH"/>
</dbReference>
<keyword evidence="9" id="KW-0136">Cellulose degradation</keyword>
<dbReference type="SUPFAM" id="SSF52279">
    <property type="entry name" value="Beta-D-glucan exohydrolase, C-terminal domain"/>
    <property type="match status" value="1"/>
</dbReference>
<evidence type="ECO:0000313" key="17">
    <source>
        <dbReference type="Proteomes" id="UP000800200"/>
    </source>
</evidence>
<evidence type="ECO:0000313" key="16">
    <source>
        <dbReference type="EMBL" id="KAF2176435.1"/>
    </source>
</evidence>
<proteinExistence type="inferred from homology"/>
<evidence type="ECO:0000256" key="13">
    <source>
        <dbReference type="ARBA" id="ARBA00023326"/>
    </source>
</evidence>
<comment type="catalytic activity">
    <reaction evidence="1">
        <text>Hydrolysis of terminal, non-reducing beta-D-glucosyl residues with release of beta-D-glucose.</text>
        <dbReference type="EC" id="3.2.1.21"/>
    </reaction>
</comment>
<dbReference type="InterPro" id="IPR050288">
    <property type="entry name" value="Cellulose_deg_GH3"/>
</dbReference>
<evidence type="ECO:0000256" key="1">
    <source>
        <dbReference type="ARBA" id="ARBA00000448"/>
    </source>
</evidence>
<evidence type="ECO:0000256" key="4">
    <source>
        <dbReference type="ARBA" id="ARBA00005336"/>
    </source>
</evidence>
<dbReference type="FunFam" id="2.60.40.10:FF:000757">
    <property type="entry name" value="Beta-glucosidase G"/>
    <property type="match status" value="1"/>
</dbReference>
<dbReference type="InterPro" id="IPR026891">
    <property type="entry name" value="Fn3-like"/>
</dbReference>
<dbReference type="GO" id="GO:0030245">
    <property type="term" value="P:cellulose catabolic process"/>
    <property type="evidence" value="ECO:0007669"/>
    <property type="project" value="UniProtKB-KW"/>
</dbReference>
<reference evidence="16" key="1">
    <citation type="journal article" date="2020" name="Stud. Mycol.">
        <title>101 Dothideomycetes genomes: a test case for predicting lifestyles and emergence of pathogens.</title>
        <authorList>
            <person name="Haridas S."/>
            <person name="Albert R."/>
            <person name="Binder M."/>
            <person name="Bloem J."/>
            <person name="Labutti K."/>
            <person name="Salamov A."/>
            <person name="Andreopoulos B."/>
            <person name="Baker S."/>
            <person name="Barry K."/>
            <person name="Bills G."/>
            <person name="Bluhm B."/>
            <person name="Cannon C."/>
            <person name="Castanera R."/>
            <person name="Culley D."/>
            <person name="Daum C."/>
            <person name="Ezra D."/>
            <person name="Gonzalez J."/>
            <person name="Henrissat B."/>
            <person name="Kuo A."/>
            <person name="Liang C."/>
            <person name="Lipzen A."/>
            <person name="Lutzoni F."/>
            <person name="Magnuson J."/>
            <person name="Mondo S."/>
            <person name="Nolan M."/>
            <person name="Ohm R."/>
            <person name="Pangilinan J."/>
            <person name="Park H.-J."/>
            <person name="Ramirez L."/>
            <person name="Alfaro M."/>
            <person name="Sun H."/>
            <person name="Tritt A."/>
            <person name="Yoshinaga Y."/>
            <person name="Zwiers L.-H."/>
            <person name="Turgeon B."/>
            <person name="Goodwin S."/>
            <person name="Spatafora J."/>
            <person name="Crous P."/>
            <person name="Grigoriev I."/>
        </authorList>
    </citation>
    <scope>NUCLEOTIDE SEQUENCE</scope>
    <source>
        <strain evidence="16">CBS 207.26</strain>
    </source>
</reference>
<dbReference type="SUPFAM" id="SSF51445">
    <property type="entry name" value="(Trans)glycosidases"/>
    <property type="match status" value="1"/>
</dbReference>
<dbReference type="Gene3D" id="3.20.20.300">
    <property type="entry name" value="Glycoside hydrolase, family 3, N-terminal domain"/>
    <property type="match status" value="1"/>
</dbReference>
<evidence type="ECO:0000256" key="10">
    <source>
        <dbReference type="ARBA" id="ARBA00023180"/>
    </source>
</evidence>
<keyword evidence="17" id="KW-1185">Reference proteome</keyword>
<dbReference type="EMBL" id="ML994709">
    <property type="protein sequence ID" value="KAF2176435.1"/>
    <property type="molecule type" value="Genomic_DNA"/>
</dbReference>
<organism evidence="16 17">
    <name type="scientific">Zopfia rhizophila CBS 207.26</name>
    <dbReference type="NCBI Taxonomy" id="1314779"/>
    <lineage>
        <taxon>Eukaryota</taxon>
        <taxon>Fungi</taxon>
        <taxon>Dikarya</taxon>
        <taxon>Ascomycota</taxon>
        <taxon>Pezizomycotina</taxon>
        <taxon>Dothideomycetes</taxon>
        <taxon>Dothideomycetes incertae sedis</taxon>
        <taxon>Zopfiaceae</taxon>
        <taxon>Zopfia</taxon>
    </lineage>
</organism>
<evidence type="ECO:0000256" key="5">
    <source>
        <dbReference type="ARBA" id="ARBA00012744"/>
    </source>
</evidence>
<keyword evidence="13" id="KW-0624">Polysaccharide degradation</keyword>
<keyword evidence="10" id="KW-0325">Glycoprotein</keyword>
<keyword evidence="8 16" id="KW-0378">Hydrolase</keyword>
<dbReference type="InterPro" id="IPR036881">
    <property type="entry name" value="Glyco_hydro_3_C_sf"/>
</dbReference>
<dbReference type="GO" id="GO:0008422">
    <property type="term" value="F:beta-glucosidase activity"/>
    <property type="evidence" value="ECO:0007669"/>
    <property type="project" value="UniProtKB-EC"/>
</dbReference>
<dbReference type="Pfam" id="PF00933">
    <property type="entry name" value="Glyco_hydro_3"/>
    <property type="match status" value="1"/>
</dbReference>
<dbReference type="OrthoDB" id="416222at2759"/>
<evidence type="ECO:0000256" key="2">
    <source>
        <dbReference type="ARBA" id="ARBA00004613"/>
    </source>
</evidence>
<dbReference type="Gene3D" id="3.40.50.1700">
    <property type="entry name" value="Glycoside hydrolase family 3 C-terminal domain"/>
    <property type="match status" value="1"/>
</dbReference>
<evidence type="ECO:0000259" key="15">
    <source>
        <dbReference type="SMART" id="SM01217"/>
    </source>
</evidence>
<evidence type="ECO:0000256" key="3">
    <source>
        <dbReference type="ARBA" id="ARBA00004987"/>
    </source>
</evidence>
<feature type="domain" description="Fibronectin type III-like" evidence="15">
    <location>
        <begin position="694"/>
        <end position="762"/>
    </location>
</feature>
<accession>A0A6A6DBE3</accession>
<dbReference type="EC" id="3.2.1.21" evidence="5"/>
<evidence type="ECO:0000256" key="11">
    <source>
        <dbReference type="ARBA" id="ARBA00023277"/>
    </source>
</evidence>
<dbReference type="PANTHER" id="PTHR42715">
    <property type="entry name" value="BETA-GLUCOSIDASE"/>
    <property type="match status" value="1"/>
</dbReference>
<dbReference type="GO" id="GO:0005576">
    <property type="term" value="C:extracellular region"/>
    <property type="evidence" value="ECO:0007669"/>
    <property type="project" value="UniProtKB-SubCell"/>
</dbReference>
<keyword evidence="12" id="KW-0326">Glycosidase</keyword>
<protein>
    <recommendedName>
        <fullName evidence="5">beta-glucosidase</fullName>
        <ecNumber evidence="5">3.2.1.21</ecNumber>
    </recommendedName>
</protein>
<comment type="pathway">
    <text evidence="3">Glycan metabolism; cellulose degradation.</text>
</comment>
<sequence>MAIKSCILLSLSALAAASAVHRKTRQSAITEDSYFYGQSPPVYPSPRMDPQLDPWAEAYAKAQALVGQMTIEEKANITVGRTPNNRCSGVTGSVPRLAWPGICMTGAGNGIRQTDFMGGETKAKGLNLLGGPVMGPLGRMARHGRNWEGFSSDPYLSGQLSALTVKGIQDRGVMAMSKHFVGYEQQTHRMPVVNADGTTAMESYSSNVGDRAMHELYLWPFADSIRAGTTCIMCSYNRLNNSHACQNSKALNGLLKTELGFQGWVVSDWYAQHAGVATAEAGLDVAMPVSSRFWGAGGVNLTQAVENGTLPEARLTDMVSRLLTAWYLLEQDEDRAKLGEGMPIDFTVPHKPIYAKDPASKPILLNGAIEGHVLVKNANKSLPLSKPKMISIFGYDAPAPQVMDVPANTLQAVAANGWIYGTESVNITNFNNVLYGNYSQIPGIAPLGTLITGGGSGATAPSYISNNTALFWDFRSTNPEIDTATDACLVFVNAYGSEGMDRPHLRDDYSDSLIMNVASKCDNTIVTIHNAGIRLVDQWIDHPNITAVLLAHLPGQDSGRAVVSVLYGHVSPSGKLPYTLAKNESDYEPFLNPTNITDDPMFAKFPQNNFTDSIYIDYRHFDKNGIEPRYEFGFGLTYTTFEYSGLDIKAMSNASYSRLPPMRPTGTGGNPALWDVLARVSATVTNTGDIEAAEIAQLYVGIPGDDVPMRQLRGFDKRIINIGGQVNMAFELTRRDLSVWDVVEQDWVLRSGEYKIYVGSSSRDLPLESTLII</sequence>
<feature type="signal peptide" evidence="14">
    <location>
        <begin position="1"/>
        <end position="17"/>
    </location>
</feature>
<name>A0A6A6DBE3_9PEZI</name>